<protein>
    <submittedName>
        <fullName evidence="1">DUF4160 domain-containing protein</fullName>
    </submittedName>
</protein>
<proteinExistence type="predicted"/>
<dbReference type="InterPro" id="IPR025427">
    <property type="entry name" value="DUF4160"/>
</dbReference>
<dbReference type="Pfam" id="PF13711">
    <property type="entry name" value="DUF4160"/>
    <property type="match status" value="1"/>
</dbReference>
<comment type="caution">
    <text evidence="1">The sequence shown here is derived from an EMBL/GenBank/DDBJ whole genome shotgun (WGS) entry which is preliminary data.</text>
</comment>
<dbReference type="Proteomes" id="UP000269591">
    <property type="component" value="Unassembled WGS sequence"/>
</dbReference>
<dbReference type="AlphaFoldDB" id="A0A3N0B6A4"/>
<keyword evidence="2" id="KW-1185">Reference proteome</keyword>
<accession>A0A3N0B6A4</accession>
<reference evidence="2" key="1">
    <citation type="submission" date="2018-05" db="EMBL/GenBank/DDBJ databases">
        <title>Genome Sequencing of selected type strains of the family Eggerthellaceae.</title>
        <authorList>
            <person name="Danylec N."/>
            <person name="Stoll D.A."/>
            <person name="Doetsch A."/>
            <person name="Huch M."/>
        </authorList>
    </citation>
    <scope>NUCLEOTIDE SEQUENCE [LARGE SCALE GENOMIC DNA]</scope>
    <source>
        <strain evidence="2">DSM 24851</strain>
    </source>
</reference>
<evidence type="ECO:0000313" key="1">
    <source>
        <dbReference type="EMBL" id="RNL42156.1"/>
    </source>
</evidence>
<dbReference type="EMBL" id="QIBX01000001">
    <property type="protein sequence ID" value="RNL42156.1"/>
    <property type="molecule type" value="Genomic_DNA"/>
</dbReference>
<organism evidence="1 2">
    <name type="scientific">Slackia equolifaciens</name>
    <dbReference type="NCBI Taxonomy" id="498718"/>
    <lineage>
        <taxon>Bacteria</taxon>
        <taxon>Bacillati</taxon>
        <taxon>Actinomycetota</taxon>
        <taxon>Coriobacteriia</taxon>
        <taxon>Eggerthellales</taxon>
        <taxon>Eggerthellaceae</taxon>
        <taxon>Slackia</taxon>
    </lineage>
</organism>
<dbReference type="OrthoDB" id="122670at2"/>
<gene>
    <name evidence="1" type="ORF">DMP06_01775</name>
</gene>
<sequence length="88" mass="10069">MPTLSMFYGIVITRFNEQGAPHHMAHFHARYGQYNAAFDLNGNLISGSFPAKQRKLVAAWSTIHHDELLANWDLLSCGEKPYRIEPLR</sequence>
<evidence type="ECO:0000313" key="2">
    <source>
        <dbReference type="Proteomes" id="UP000269591"/>
    </source>
</evidence>
<name>A0A3N0B6A4_9ACTN</name>